<dbReference type="Proteomes" id="UP000789396">
    <property type="component" value="Unassembled WGS sequence"/>
</dbReference>
<accession>A0A9N9HRS5</accession>
<dbReference type="AlphaFoldDB" id="A0A9N9HRS5"/>
<evidence type="ECO:0000313" key="3">
    <source>
        <dbReference type="Proteomes" id="UP000789396"/>
    </source>
</evidence>
<keyword evidence="3" id="KW-1185">Reference proteome</keyword>
<dbReference type="OrthoDB" id="2355317at2759"/>
<dbReference type="EMBL" id="CAJVPZ010020729">
    <property type="protein sequence ID" value="CAG8702361.1"/>
    <property type="molecule type" value="Genomic_DNA"/>
</dbReference>
<evidence type="ECO:0000313" key="2">
    <source>
        <dbReference type="EMBL" id="CAG8702361.1"/>
    </source>
</evidence>
<organism evidence="2 3">
    <name type="scientific">Racocetra fulgida</name>
    <dbReference type="NCBI Taxonomy" id="60492"/>
    <lineage>
        <taxon>Eukaryota</taxon>
        <taxon>Fungi</taxon>
        <taxon>Fungi incertae sedis</taxon>
        <taxon>Mucoromycota</taxon>
        <taxon>Glomeromycotina</taxon>
        <taxon>Glomeromycetes</taxon>
        <taxon>Diversisporales</taxon>
        <taxon>Gigasporaceae</taxon>
        <taxon>Racocetra</taxon>
    </lineage>
</organism>
<proteinExistence type="predicted"/>
<feature type="compositionally biased region" description="Polar residues" evidence="1">
    <location>
        <begin position="186"/>
        <end position="195"/>
    </location>
</feature>
<evidence type="ECO:0000256" key="1">
    <source>
        <dbReference type="SAM" id="MobiDB-lite"/>
    </source>
</evidence>
<feature type="region of interest" description="Disordered" evidence="1">
    <location>
        <begin position="1"/>
        <end position="35"/>
    </location>
</feature>
<reference evidence="2" key="1">
    <citation type="submission" date="2021-06" db="EMBL/GenBank/DDBJ databases">
        <authorList>
            <person name="Kallberg Y."/>
            <person name="Tangrot J."/>
            <person name="Rosling A."/>
        </authorList>
    </citation>
    <scope>NUCLEOTIDE SEQUENCE</scope>
    <source>
        <strain evidence="2">IN212</strain>
    </source>
</reference>
<name>A0A9N9HRS5_9GLOM</name>
<gene>
    <name evidence="2" type="ORF">RFULGI_LOCUS10462</name>
</gene>
<feature type="compositionally biased region" description="Polar residues" evidence="1">
    <location>
        <begin position="1"/>
        <end position="20"/>
    </location>
</feature>
<comment type="caution">
    <text evidence="2">The sequence shown here is derived from an EMBL/GenBank/DDBJ whole genome shotgun (WGS) entry which is preliminary data.</text>
</comment>
<feature type="non-terminal residue" evidence="2">
    <location>
        <position position="448"/>
    </location>
</feature>
<sequence length="448" mass="50024">MSKLLSDNNAQEMSISMVNKNSDDSRLESGPLEDTMIEDNILDKCGSKDNEHLDLLDEADSLKTSEKVNGQSGTQHGSLELVESEHQEKQPLQNDFKGDISEQIEATSINEEQANTDIGTEPSEKAMHVSDNNDTELLPEENELGTIDGSYPDNEDAVVFDDNGLNAGDATIYDNNGDGVVPNDLESASNLSVKQSSKKENDHSNSGKSHCILVYEGKEFPLHVKSNICLGDWMQDLKKEYIQDETHDHEVVLTFKDSAVDDFRLVLTQNSFIFMRELSILYSTSDVEGEEPDNLDVDDNYKLDYDNILPKSTTEIAQLSGTDNGGIQYIDSETWKNGAQGFYAVPQIYHQIQANELYVNSQGPYGSGLGLYDNIPFEQNDLYGDTFNELLNNFDNPAENFDGSSIYYNQTLDNYGIPKESIYDETLDTKETIYDDTLEISSSQNNSE</sequence>
<feature type="region of interest" description="Disordered" evidence="1">
    <location>
        <begin position="176"/>
        <end position="208"/>
    </location>
</feature>
<protein>
    <submittedName>
        <fullName evidence="2">10013_t:CDS:1</fullName>
    </submittedName>
</protein>